<dbReference type="AlphaFoldDB" id="A0A4Z1PU99"/>
<proteinExistence type="predicted"/>
<evidence type="ECO:0000313" key="3">
    <source>
        <dbReference type="Proteomes" id="UP000298493"/>
    </source>
</evidence>
<sequence>MWAKVMGTAATAWWSVALRPGSEVSLSLWLINGVKRGAHLTPEGKVDGGLQQQLTQAISGPSASDMDEPLGDGRLARPRPMKLATFESRASQNGYTML</sequence>
<organism evidence="2 3">
    <name type="scientific">Venturia nashicola</name>
    <dbReference type="NCBI Taxonomy" id="86259"/>
    <lineage>
        <taxon>Eukaryota</taxon>
        <taxon>Fungi</taxon>
        <taxon>Dikarya</taxon>
        <taxon>Ascomycota</taxon>
        <taxon>Pezizomycotina</taxon>
        <taxon>Dothideomycetes</taxon>
        <taxon>Pleosporomycetidae</taxon>
        <taxon>Venturiales</taxon>
        <taxon>Venturiaceae</taxon>
        <taxon>Venturia</taxon>
    </lineage>
</organism>
<evidence type="ECO:0000256" key="1">
    <source>
        <dbReference type="SAM" id="SignalP"/>
    </source>
</evidence>
<accession>A0A4Z1PU99</accession>
<name>A0A4Z1PU99_9PEZI</name>
<keyword evidence="3" id="KW-1185">Reference proteome</keyword>
<protein>
    <submittedName>
        <fullName evidence="2">Uncharacterized protein</fullName>
    </submittedName>
</protein>
<evidence type="ECO:0000313" key="2">
    <source>
        <dbReference type="EMBL" id="TID26867.1"/>
    </source>
</evidence>
<feature type="signal peptide" evidence="1">
    <location>
        <begin position="1"/>
        <end position="17"/>
    </location>
</feature>
<feature type="chain" id="PRO_5021402724" evidence="1">
    <location>
        <begin position="18"/>
        <end position="98"/>
    </location>
</feature>
<comment type="caution">
    <text evidence="2">The sequence shown here is derived from an EMBL/GenBank/DDBJ whole genome shotgun (WGS) entry which is preliminary data.</text>
</comment>
<dbReference type="Proteomes" id="UP000298493">
    <property type="component" value="Unassembled WGS sequence"/>
</dbReference>
<gene>
    <name evidence="2" type="ORF">E6O75_ATG01360</name>
</gene>
<dbReference type="EMBL" id="SNSC02000002">
    <property type="protein sequence ID" value="TID26867.1"/>
    <property type="molecule type" value="Genomic_DNA"/>
</dbReference>
<reference evidence="2 3" key="1">
    <citation type="submission" date="2019-04" db="EMBL/GenBank/DDBJ databases">
        <title>High contiguity whole genome sequence and gene annotation resource for two Venturia nashicola isolates.</title>
        <authorList>
            <person name="Prokchorchik M."/>
            <person name="Won K."/>
            <person name="Lee Y."/>
            <person name="Choi E.D."/>
            <person name="Segonzac C."/>
            <person name="Sohn K.H."/>
        </authorList>
    </citation>
    <scope>NUCLEOTIDE SEQUENCE [LARGE SCALE GENOMIC DNA]</scope>
    <source>
        <strain evidence="2 3">PRI2</strain>
    </source>
</reference>
<keyword evidence="1" id="KW-0732">Signal</keyword>